<dbReference type="PANTHER" id="PTHR35561:SF1">
    <property type="entry name" value="RNA 2',3'-CYCLIC PHOSPHODIESTERASE"/>
    <property type="match status" value="1"/>
</dbReference>
<protein>
    <recommendedName>
        <fullName evidence="2">RNA 2',3'-cyclic phosphodiesterase</fullName>
        <shortName evidence="2">RNA 2',3'-CPDase</shortName>
        <ecNumber evidence="2">3.1.4.58</ecNumber>
    </recommendedName>
</protein>
<accession>A0ABV8X1Q7</accession>
<keyword evidence="1 2" id="KW-0378">Hydrolase</keyword>
<feature type="active site" description="Proton acceptor" evidence="2">
    <location>
        <position position="128"/>
    </location>
</feature>
<feature type="active site" description="Proton donor" evidence="2">
    <location>
        <position position="42"/>
    </location>
</feature>
<dbReference type="InterPro" id="IPR009097">
    <property type="entry name" value="Cyclic_Pdiesterase"/>
</dbReference>
<reference evidence="4" key="1">
    <citation type="journal article" date="2019" name="Int. J. Syst. Evol. Microbiol.">
        <title>The Global Catalogue of Microorganisms (GCM) 10K type strain sequencing project: providing services to taxonomists for standard genome sequencing and annotation.</title>
        <authorList>
            <consortium name="The Broad Institute Genomics Platform"/>
            <consortium name="The Broad Institute Genome Sequencing Center for Infectious Disease"/>
            <person name="Wu L."/>
            <person name="Ma J."/>
        </authorList>
    </citation>
    <scope>NUCLEOTIDE SEQUENCE [LARGE SCALE GENOMIC DNA]</scope>
    <source>
        <strain evidence="4">CCUG 59778</strain>
    </source>
</reference>
<dbReference type="Pfam" id="PF13563">
    <property type="entry name" value="2_5_RNA_ligase2"/>
    <property type="match status" value="1"/>
</dbReference>
<comment type="caution">
    <text evidence="3">The sequence shown here is derived from an EMBL/GenBank/DDBJ whole genome shotgun (WGS) entry which is preliminary data.</text>
</comment>
<sequence length="187" mass="21600">MDKHYFIGIPMPSQIHSIATSKQEELQLRQFYKAIPYPEDLHITLLFIGGFPQEKLQPMQEVLKRISEHHDSFTLQITGVSSFGSNYTPRVIYLSVLNSDPLNSINRDIVEKACIFLDQSKKEKFVPHVTIAKKWKGIDGFNFQQQTFSPIGIEIDSFSLFEINPSRTPKYHPVETYELQQKGRPSQ</sequence>
<dbReference type="EMBL" id="JBHSEC010000005">
    <property type="protein sequence ID" value="MFC4409832.1"/>
    <property type="molecule type" value="Genomic_DNA"/>
</dbReference>
<dbReference type="HAMAP" id="MF_01940">
    <property type="entry name" value="RNA_CPDase"/>
    <property type="match status" value="1"/>
</dbReference>
<dbReference type="InterPro" id="IPR004175">
    <property type="entry name" value="RNA_CPDase"/>
</dbReference>
<dbReference type="Gene3D" id="3.90.1140.10">
    <property type="entry name" value="Cyclic phosphodiesterase"/>
    <property type="match status" value="1"/>
</dbReference>
<feature type="short sequence motif" description="HXTX 1" evidence="2">
    <location>
        <begin position="42"/>
        <end position="45"/>
    </location>
</feature>
<proteinExistence type="inferred from homology"/>
<name>A0ABV8X1Q7_9LACT</name>
<organism evidence="3 4">
    <name type="scientific">Chungangia koreensis</name>
    <dbReference type="NCBI Taxonomy" id="752657"/>
    <lineage>
        <taxon>Bacteria</taxon>
        <taxon>Bacillati</taxon>
        <taxon>Bacillota</taxon>
        <taxon>Bacilli</taxon>
        <taxon>Lactobacillales</taxon>
        <taxon>Chungangia</taxon>
    </lineage>
</organism>
<dbReference type="SUPFAM" id="SSF55144">
    <property type="entry name" value="LigT-like"/>
    <property type="match status" value="1"/>
</dbReference>
<evidence type="ECO:0000313" key="3">
    <source>
        <dbReference type="EMBL" id="MFC4409832.1"/>
    </source>
</evidence>
<feature type="short sequence motif" description="HXTX 2" evidence="2">
    <location>
        <begin position="128"/>
        <end position="131"/>
    </location>
</feature>
<evidence type="ECO:0000256" key="1">
    <source>
        <dbReference type="ARBA" id="ARBA00022801"/>
    </source>
</evidence>
<comment type="function">
    <text evidence="2">Hydrolyzes RNA 2',3'-cyclic phosphodiester to an RNA 2'-phosphomonoester.</text>
</comment>
<dbReference type="Proteomes" id="UP001595817">
    <property type="component" value="Unassembled WGS sequence"/>
</dbReference>
<dbReference type="NCBIfam" id="TIGR02258">
    <property type="entry name" value="2_5_ligase"/>
    <property type="match status" value="1"/>
</dbReference>
<evidence type="ECO:0000256" key="2">
    <source>
        <dbReference type="HAMAP-Rule" id="MF_01940"/>
    </source>
</evidence>
<dbReference type="PANTHER" id="PTHR35561">
    <property type="entry name" value="RNA 2',3'-CYCLIC PHOSPHODIESTERASE"/>
    <property type="match status" value="1"/>
</dbReference>
<evidence type="ECO:0000313" key="4">
    <source>
        <dbReference type="Proteomes" id="UP001595817"/>
    </source>
</evidence>
<keyword evidence="4" id="KW-1185">Reference proteome</keyword>
<dbReference type="EC" id="3.1.4.58" evidence="2"/>
<comment type="catalytic activity">
    <reaction evidence="2">
        <text>a 3'-end 2',3'-cyclophospho-ribonucleotide-RNA + H2O = a 3'-end 2'-phospho-ribonucleotide-RNA + H(+)</text>
        <dbReference type="Rhea" id="RHEA:11828"/>
        <dbReference type="Rhea" id="RHEA-COMP:10464"/>
        <dbReference type="Rhea" id="RHEA-COMP:17353"/>
        <dbReference type="ChEBI" id="CHEBI:15377"/>
        <dbReference type="ChEBI" id="CHEBI:15378"/>
        <dbReference type="ChEBI" id="CHEBI:83064"/>
        <dbReference type="ChEBI" id="CHEBI:173113"/>
        <dbReference type="EC" id="3.1.4.58"/>
    </reaction>
</comment>
<comment type="similarity">
    <text evidence="2">Belongs to the 2H phosphoesterase superfamily. ThpR family.</text>
</comment>
<dbReference type="RefSeq" id="WP_378153002.1">
    <property type="nucleotide sequence ID" value="NZ_JBHSEC010000005.1"/>
</dbReference>
<gene>
    <name evidence="3" type="primary">thpR</name>
    <name evidence="3" type="ORF">ACFOZY_05195</name>
</gene>